<organism evidence="4 5">
    <name type="scientific">Candidatus Brevundimonas colombiensis</name>
    <dbReference type="NCBI Taxonomy" id="3121376"/>
    <lineage>
        <taxon>Bacteria</taxon>
        <taxon>Pseudomonadati</taxon>
        <taxon>Pseudomonadota</taxon>
        <taxon>Alphaproteobacteria</taxon>
        <taxon>Caulobacterales</taxon>
        <taxon>Caulobacteraceae</taxon>
        <taxon>Brevundimonas</taxon>
    </lineage>
</organism>
<dbReference type="PANTHER" id="PTHR30203:SF24">
    <property type="entry name" value="BLR4935 PROTEIN"/>
    <property type="match status" value="1"/>
</dbReference>
<dbReference type="Pfam" id="PF02321">
    <property type="entry name" value="OEP"/>
    <property type="match status" value="2"/>
</dbReference>
<comment type="similarity">
    <text evidence="1">Belongs to the outer membrane factor (OMF) (TC 1.B.17) family.</text>
</comment>
<reference evidence="4" key="1">
    <citation type="submission" date="2023-03" db="EMBL/GenBank/DDBJ databases">
        <title>Andean soil-derived lignocellulolytic bacterial consortium as a source of novel taxa and putative plastic-active enzymes.</title>
        <authorList>
            <person name="Diaz-Garcia L."/>
            <person name="Chuvochina M."/>
            <person name="Feuerriegel G."/>
            <person name="Bunk B."/>
            <person name="Sproer C."/>
            <person name="Streit W.R."/>
            <person name="Rodriguez L.M."/>
            <person name="Overmann J."/>
            <person name="Jimenez D.J."/>
        </authorList>
    </citation>
    <scope>NUCLEOTIDE SEQUENCE</scope>
    <source>
        <strain evidence="4">MAG 833</strain>
    </source>
</reference>
<dbReference type="InterPro" id="IPR003423">
    <property type="entry name" value="OMP_efflux"/>
</dbReference>
<dbReference type="SUPFAM" id="SSF56954">
    <property type="entry name" value="Outer membrane efflux proteins (OEP)"/>
    <property type="match status" value="1"/>
</dbReference>
<dbReference type="PANTHER" id="PTHR30203">
    <property type="entry name" value="OUTER MEMBRANE CATION EFFLUX PROTEIN"/>
    <property type="match status" value="1"/>
</dbReference>
<evidence type="ECO:0000256" key="2">
    <source>
        <dbReference type="SAM" id="Coils"/>
    </source>
</evidence>
<dbReference type="Gene3D" id="1.20.1600.10">
    <property type="entry name" value="Outer membrane efflux proteins (OEP)"/>
    <property type="match status" value="1"/>
</dbReference>
<evidence type="ECO:0000313" key="5">
    <source>
        <dbReference type="Proteomes" id="UP001213664"/>
    </source>
</evidence>
<proteinExistence type="inferred from homology"/>
<accession>A0AAJ6BLW1</accession>
<sequence>MPPLHRRSPPCAVGIALAAVATAFAGPSWADPAPAFASLLDRLGQTPGLIEADAVGEAAQARARQARARPNPTLSLEAENAFGDGPFAGYGAAETTLSVSQDLELWGRRGARIGAAGAEAQAAALERDLAGIDAAGRLALTYAQAEAAARRADLAQEALTLAVADARAALALVEKGREPMLRGIQAESEAATARAALEEAQAERAAAFARLTAVALLPRPVTAIPESLLDQTVEWGEPSLSVSPAVRVAQARRMAAERRIAVERTAARPDVTASLGLRRFEAENATALTFGVSLPLPLFDRNRGNIDAARAEHRAADARLAQARLDEHADRAAALARLSASASRVSAADAGVAAGDEAYRLSRIGFDAGRISQLELRTSRAALIAARNAAVDARLARVRAEIDLARLDGRAPFQGRRP</sequence>
<evidence type="ECO:0000256" key="3">
    <source>
        <dbReference type="SAM" id="SignalP"/>
    </source>
</evidence>
<name>A0AAJ6BLW1_9CAUL</name>
<gene>
    <name evidence="4" type="ORF">P0Y50_02300</name>
</gene>
<keyword evidence="2" id="KW-0175">Coiled coil</keyword>
<evidence type="ECO:0000256" key="1">
    <source>
        <dbReference type="ARBA" id="ARBA00007613"/>
    </source>
</evidence>
<feature type="signal peptide" evidence="3">
    <location>
        <begin position="1"/>
        <end position="30"/>
    </location>
</feature>
<dbReference type="EMBL" id="CP119326">
    <property type="protein sequence ID" value="WEK40459.1"/>
    <property type="molecule type" value="Genomic_DNA"/>
</dbReference>
<feature type="chain" id="PRO_5042521762" evidence="3">
    <location>
        <begin position="31"/>
        <end position="418"/>
    </location>
</feature>
<keyword evidence="3" id="KW-0732">Signal</keyword>
<dbReference type="Proteomes" id="UP001213664">
    <property type="component" value="Chromosome"/>
</dbReference>
<dbReference type="InterPro" id="IPR010131">
    <property type="entry name" value="MdtP/NodT-like"/>
</dbReference>
<dbReference type="AlphaFoldDB" id="A0AAJ6BLW1"/>
<feature type="coiled-coil region" evidence="2">
    <location>
        <begin position="183"/>
        <end position="210"/>
    </location>
</feature>
<evidence type="ECO:0000313" key="4">
    <source>
        <dbReference type="EMBL" id="WEK40459.1"/>
    </source>
</evidence>
<protein>
    <submittedName>
        <fullName evidence="4">TolC family protein</fullName>
    </submittedName>
</protein>
<dbReference type="GO" id="GO:0015562">
    <property type="term" value="F:efflux transmembrane transporter activity"/>
    <property type="evidence" value="ECO:0007669"/>
    <property type="project" value="InterPro"/>
</dbReference>